<evidence type="ECO:0000259" key="1">
    <source>
        <dbReference type="PROSITE" id="PS51819"/>
    </source>
</evidence>
<accession>A0A7Y9TEY6</accession>
<dbReference type="Proteomes" id="UP000589520">
    <property type="component" value="Unassembled WGS sequence"/>
</dbReference>
<reference evidence="2 3" key="1">
    <citation type="submission" date="2020-07" db="EMBL/GenBank/DDBJ databases">
        <title>Genomic Encyclopedia of Type Strains, Phase IV (KMG-V): Genome sequencing to study the core and pangenomes of soil and plant-associated prokaryotes.</title>
        <authorList>
            <person name="Whitman W."/>
        </authorList>
    </citation>
    <scope>NUCLEOTIDE SEQUENCE [LARGE SCALE GENOMIC DNA]</scope>
    <source>
        <strain evidence="2 3">X4EP2</strain>
    </source>
</reference>
<protein>
    <submittedName>
        <fullName evidence="2">Catechol 2,3-dioxygenase-like lactoylglutathione lyase family enzyme</fullName>
    </submittedName>
</protein>
<dbReference type="InterPro" id="IPR050383">
    <property type="entry name" value="GlyoxalaseI/FosfomycinResist"/>
</dbReference>
<dbReference type="InterPro" id="IPR004360">
    <property type="entry name" value="Glyas_Fos-R_dOase_dom"/>
</dbReference>
<dbReference type="GO" id="GO:0016829">
    <property type="term" value="F:lyase activity"/>
    <property type="evidence" value="ECO:0007669"/>
    <property type="project" value="UniProtKB-KW"/>
</dbReference>
<keyword evidence="2" id="KW-0223">Dioxygenase</keyword>
<evidence type="ECO:0000313" key="3">
    <source>
        <dbReference type="Proteomes" id="UP000589520"/>
    </source>
</evidence>
<proteinExistence type="predicted"/>
<organism evidence="2 3">
    <name type="scientific">Granulicella arctica</name>
    <dbReference type="NCBI Taxonomy" id="940613"/>
    <lineage>
        <taxon>Bacteria</taxon>
        <taxon>Pseudomonadati</taxon>
        <taxon>Acidobacteriota</taxon>
        <taxon>Terriglobia</taxon>
        <taxon>Terriglobales</taxon>
        <taxon>Acidobacteriaceae</taxon>
        <taxon>Granulicella</taxon>
    </lineage>
</organism>
<evidence type="ECO:0000313" key="2">
    <source>
        <dbReference type="EMBL" id="NYF77739.1"/>
    </source>
</evidence>
<dbReference type="PROSITE" id="PS51819">
    <property type="entry name" value="VOC"/>
    <property type="match status" value="1"/>
</dbReference>
<dbReference type="Gene3D" id="3.10.180.10">
    <property type="entry name" value="2,3-Dihydroxybiphenyl 1,2-Dioxygenase, domain 1"/>
    <property type="match status" value="1"/>
</dbReference>
<dbReference type="GO" id="GO:0051213">
    <property type="term" value="F:dioxygenase activity"/>
    <property type="evidence" value="ECO:0007669"/>
    <property type="project" value="UniProtKB-KW"/>
</dbReference>
<dbReference type="SUPFAM" id="SSF54593">
    <property type="entry name" value="Glyoxalase/Bleomycin resistance protein/Dihydroxybiphenyl dioxygenase"/>
    <property type="match status" value="1"/>
</dbReference>
<dbReference type="InterPro" id="IPR029068">
    <property type="entry name" value="Glyas_Bleomycin-R_OHBP_Dase"/>
</dbReference>
<keyword evidence="2" id="KW-0560">Oxidoreductase</keyword>
<sequence>MNANKVTTMRPRLPHLILTTTSIDAVLNWYCNALRMDLVHRTDMPDSKHEDEQLHKAAWVSNDETEHRLLFVELPKLAATDELHHPRLQHFTFEYPHIDELLKTYARLKEQRILPVQCTDSDAKTAFYYEDPDRNRVELSVDDYADRCASDEHVQYSPEFDESPMEYYVDPDQLIAARKAGVSPWELHERVRAGEFAPAKLSAFQLSQLHA</sequence>
<gene>
    <name evidence="2" type="ORF">HDF17_000026</name>
</gene>
<dbReference type="PANTHER" id="PTHR21366">
    <property type="entry name" value="GLYOXALASE FAMILY PROTEIN"/>
    <property type="match status" value="1"/>
</dbReference>
<comment type="caution">
    <text evidence="2">The sequence shown here is derived from an EMBL/GenBank/DDBJ whole genome shotgun (WGS) entry which is preliminary data.</text>
</comment>
<dbReference type="InterPro" id="IPR037523">
    <property type="entry name" value="VOC_core"/>
</dbReference>
<keyword evidence="3" id="KW-1185">Reference proteome</keyword>
<dbReference type="Pfam" id="PF00903">
    <property type="entry name" value="Glyoxalase"/>
    <property type="match status" value="1"/>
</dbReference>
<name>A0A7Y9TEY6_9BACT</name>
<keyword evidence="2" id="KW-0456">Lyase</keyword>
<feature type="domain" description="VOC" evidence="1">
    <location>
        <begin position="12"/>
        <end position="142"/>
    </location>
</feature>
<dbReference type="EMBL" id="JACCCW010000001">
    <property type="protein sequence ID" value="NYF77739.1"/>
    <property type="molecule type" value="Genomic_DNA"/>
</dbReference>
<dbReference type="RefSeq" id="WP_179486570.1">
    <property type="nucleotide sequence ID" value="NZ_JACCCW010000001.1"/>
</dbReference>
<dbReference type="AlphaFoldDB" id="A0A7Y9TEY6"/>